<dbReference type="PANTHER" id="PTHR48070">
    <property type="entry name" value="ESTERASE OVCA2"/>
    <property type="match status" value="1"/>
</dbReference>
<dbReference type="GO" id="GO:0016787">
    <property type="term" value="F:hydrolase activity"/>
    <property type="evidence" value="ECO:0007669"/>
    <property type="project" value="UniProtKB-KW"/>
</dbReference>
<dbReference type="Gene3D" id="3.40.50.1820">
    <property type="entry name" value="alpha/beta hydrolase"/>
    <property type="match status" value="1"/>
</dbReference>
<evidence type="ECO:0000259" key="2">
    <source>
        <dbReference type="Pfam" id="PF03959"/>
    </source>
</evidence>
<protein>
    <recommendedName>
        <fullName evidence="2">Serine hydrolase domain-containing protein</fullName>
    </recommendedName>
</protein>
<dbReference type="EMBL" id="CAJPDR010000168">
    <property type="protein sequence ID" value="CAF9923429.1"/>
    <property type="molecule type" value="Genomic_DNA"/>
</dbReference>
<gene>
    <name evidence="3" type="ORF">ALECFALPRED_002381</name>
</gene>
<dbReference type="OrthoDB" id="414698at2759"/>
<dbReference type="GO" id="GO:0019748">
    <property type="term" value="P:secondary metabolic process"/>
    <property type="evidence" value="ECO:0007669"/>
    <property type="project" value="TreeGrafter"/>
</dbReference>
<keyword evidence="4" id="KW-1185">Reference proteome</keyword>
<dbReference type="InterPro" id="IPR029058">
    <property type="entry name" value="AB_hydrolase_fold"/>
</dbReference>
<sequence length="312" mass="34177">MYEKTMKILCIHGAGTSATVRPSLTKFVLRPPFRPSTSTELTRAIATDFSDPTWCAFYSCLSHYNTSTTDLLSYKIAPVKYELAKTVRAEFHFVNGPNEARAAIGIAEQFEGPYYRFFDSRAPYPPTTGASESFIRQAKSPEDFGRGLREVGLEDVGLSRACDFVQHHVEQHDGNPFDGVLGFSEGASIAASLILRQCREKGTSLFKFAAFICCIVPPLRSDREDVLLADETAERIDIPTAHIVGSKDPGYQGGRALYNLCNQSSASIFDHGGPHTIPWDLASTRGIAKAIQSVGERSQSVSVASQEPSVLR</sequence>
<dbReference type="GO" id="GO:0005634">
    <property type="term" value="C:nucleus"/>
    <property type="evidence" value="ECO:0007669"/>
    <property type="project" value="TreeGrafter"/>
</dbReference>
<dbReference type="InterPro" id="IPR050593">
    <property type="entry name" value="LovG"/>
</dbReference>
<evidence type="ECO:0000313" key="3">
    <source>
        <dbReference type="EMBL" id="CAF9923429.1"/>
    </source>
</evidence>
<reference evidence="3" key="1">
    <citation type="submission" date="2021-03" db="EMBL/GenBank/DDBJ databases">
        <authorList>
            <person name="Tagirdzhanova G."/>
        </authorList>
    </citation>
    <scope>NUCLEOTIDE SEQUENCE</scope>
</reference>
<keyword evidence="1" id="KW-0378">Hydrolase</keyword>
<dbReference type="InterPro" id="IPR005645">
    <property type="entry name" value="FSH-like_dom"/>
</dbReference>
<accession>A0A8H3FH66</accession>
<feature type="domain" description="Serine hydrolase" evidence="2">
    <location>
        <begin position="66"/>
        <end position="279"/>
    </location>
</feature>
<dbReference type="Proteomes" id="UP000664203">
    <property type="component" value="Unassembled WGS sequence"/>
</dbReference>
<proteinExistence type="predicted"/>
<dbReference type="AlphaFoldDB" id="A0A8H3FH66"/>
<name>A0A8H3FH66_9LECA</name>
<dbReference type="PANTHER" id="PTHR48070:SF4">
    <property type="entry name" value="ESTERASE ALNB"/>
    <property type="match status" value="1"/>
</dbReference>
<evidence type="ECO:0000256" key="1">
    <source>
        <dbReference type="ARBA" id="ARBA00022801"/>
    </source>
</evidence>
<evidence type="ECO:0000313" key="4">
    <source>
        <dbReference type="Proteomes" id="UP000664203"/>
    </source>
</evidence>
<dbReference type="SUPFAM" id="SSF53474">
    <property type="entry name" value="alpha/beta-Hydrolases"/>
    <property type="match status" value="1"/>
</dbReference>
<dbReference type="Pfam" id="PF03959">
    <property type="entry name" value="FSH1"/>
    <property type="match status" value="1"/>
</dbReference>
<organism evidence="3 4">
    <name type="scientific">Alectoria fallacina</name>
    <dbReference type="NCBI Taxonomy" id="1903189"/>
    <lineage>
        <taxon>Eukaryota</taxon>
        <taxon>Fungi</taxon>
        <taxon>Dikarya</taxon>
        <taxon>Ascomycota</taxon>
        <taxon>Pezizomycotina</taxon>
        <taxon>Lecanoromycetes</taxon>
        <taxon>OSLEUM clade</taxon>
        <taxon>Lecanoromycetidae</taxon>
        <taxon>Lecanorales</taxon>
        <taxon>Lecanorineae</taxon>
        <taxon>Parmeliaceae</taxon>
        <taxon>Alectoria</taxon>
    </lineage>
</organism>
<dbReference type="GO" id="GO:0005737">
    <property type="term" value="C:cytoplasm"/>
    <property type="evidence" value="ECO:0007669"/>
    <property type="project" value="TreeGrafter"/>
</dbReference>
<comment type="caution">
    <text evidence="3">The sequence shown here is derived from an EMBL/GenBank/DDBJ whole genome shotgun (WGS) entry which is preliminary data.</text>
</comment>